<dbReference type="EMBL" id="QEKH01000028">
    <property type="protein sequence ID" value="PVY38120.1"/>
    <property type="molecule type" value="Genomic_DNA"/>
</dbReference>
<accession>A0A2U1ANW8</accession>
<dbReference type="InterPro" id="IPR029044">
    <property type="entry name" value="Nucleotide-diphossugar_trans"/>
</dbReference>
<dbReference type="OrthoDB" id="9810303at2"/>
<gene>
    <name evidence="2" type="ORF">C8D82_12820</name>
</gene>
<evidence type="ECO:0000259" key="1">
    <source>
        <dbReference type="Pfam" id="PF00535"/>
    </source>
</evidence>
<proteinExistence type="predicted"/>
<keyword evidence="2" id="KW-0808">Transferase</keyword>
<dbReference type="InterPro" id="IPR001173">
    <property type="entry name" value="Glyco_trans_2-like"/>
</dbReference>
<dbReference type="PANTHER" id="PTHR48090:SF7">
    <property type="entry name" value="RFBJ PROTEIN"/>
    <property type="match status" value="1"/>
</dbReference>
<dbReference type="SUPFAM" id="SSF53448">
    <property type="entry name" value="Nucleotide-diphospho-sugar transferases"/>
    <property type="match status" value="1"/>
</dbReference>
<evidence type="ECO:0000313" key="3">
    <source>
        <dbReference type="Proteomes" id="UP000245959"/>
    </source>
</evidence>
<sequence length="256" mass="29599">MRAATECNGCLTVVMPAYNEENTIRKIVKRVLERPEVGELIIVNDASRDATWEKLQAFRDESRVRLLNQEINQGKGAALIRGFKEATKPFVMVQDADFEYDPDDYPAVLAPLLAGKADVVYGSRFMATPGQVRYFHHEMGNKFLTFLSNFFSDIHLSDMETCYKAFRREVIQNLKLESKRFGIEVELTAKLARSRRLRIWEVPITYNPRRYDEGKKIGWRDGVAALCHIIHYNVFNSDEKSFVRPWDEVLTPELAE</sequence>
<dbReference type="CDD" id="cd04179">
    <property type="entry name" value="DPM_DPG-synthase_like"/>
    <property type="match status" value="1"/>
</dbReference>
<reference evidence="2 3" key="1">
    <citation type="submission" date="2018-04" db="EMBL/GenBank/DDBJ databases">
        <title>Genomic Encyclopedia of Type Strains, Phase IV (KMG-IV): sequencing the most valuable type-strain genomes for metagenomic binning, comparative biology and taxonomic classification.</title>
        <authorList>
            <person name="Goeker M."/>
        </authorList>
    </citation>
    <scope>NUCLEOTIDE SEQUENCE [LARGE SCALE GENOMIC DNA]</scope>
    <source>
        <strain evidence="2 3">DSM 14823</strain>
    </source>
</reference>
<dbReference type="Pfam" id="PF00535">
    <property type="entry name" value="Glycos_transf_2"/>
    <property type="match status" value="1"/>
</dbReference>
<feature type="domain" description="Glycosyltransferase 2-like" evidence="1">
    <location>
        <begin position="12"/>
        <end position="173"/>
    </location>
</feature>
<dbReference type="GeneID" id="78296458"/>
<dbReference type="PANTHER" id="PTHR48090">
    <property type="entry name" value="UNDECAPRENYL-PHOSPHATE 4-DEOXY-4-FORMAMIDO-L-ARABINOSE TRANSFERASE-RELATED"/>
    <property type="match status" value="1"/>
</dbReference>
<comment type="caution">
    <text evidence="2">The sequence shown here is derived from an EMBL/GenBank/DDBJ whole genome shotgun (WGS) entry which is preliminary data.</text>
</comment>
<dbReference type="Proteomes" id="UP000245959">
    <property type="component" value="Unassembled WGS sequence"/>
</dbReference>
<keyword evidence="3" id="KW-1185">Reference proteome</keyword>
<dbReference type="Gene3D" id="3.90.550.10">
    <property type="entry name" value="Spore Coat Polysaccharide Biosynthesis Protein SpsA, Chain A"/>
    <property type="match status" value="1"/>
</dbReference>
<protein>
    <submittedName>
        <fullName evidence="2">Glycosyl transferase family 2</fullName>
    </submittedName>
</protein>
<organism evidence="2 3">
    <name type="scientific">Victivallis vadensis</name>
    <dbReference type="NCBI Taxonomy" id="172901"/>
    <lineage>
        <taxon>Bacteria</taxon>
        <taxon>Pseudomonadati</taxon>
        <taxon>Lentisphaerota</taxon>
        <taxon>Lentisphaeria</taxon>
        <taxon>Victivallales</taxon>
        <taxon>Victivallaceae</taxon>
        <taxon>Victivallis</taxon>
    </lineage>
</organism>
<dbReference type="AlphaFoldDB" id="A0A2U1ANW8"/>
<evidence type="ECO:0000313" key="2">
    <source>
        <dbReference type="EMBL" id="PVY38120.1"/>
    </source>
</evidence>
<dbReference type="InterPro" id="IPR050256">
    <property type="entry name" value="Glycosyltransferase_2"/>
</dbReference>
<dbReference type="RefSeq" id="WP_116885176.1">
    <property type="nucleotide sequence ID" value="NZ_CABMMC010000154.1"/>
</dbReference>
<dbReference type="GO" id="GO:0016740">
    <property type="term" value="F:transferase activity"/>
    <property type="evidence" value="ECO:0007669"/>
    <property type="project" value="UniProtKB-KW"/>
</dbReference>
<name>A0A2U1ANW8_9BACT</name>